<keyword evidence="3 9" id="KW-0819">tRNA processing</keyword>
<gene>
    <name evidence="9 12" type="primary">mnmA</name>
    <name evidence="12" type="ORF">BUCINSTRO3249_0174</name>
</gene>
<dbReference type="Gene3D" id="3.40.50.620">
    <property type="entry name" value="HUPs"/>
    <property type="match status" value="1"/>
</dbReference>
<dbReference type="AlphaFoldDB" id="A0A3B1E7U1"/>
<comment type="catalytic activity">
    <reaction evidence="8 9">
        <text>S-sulfanyl-L-cysteinyl-[protein] + uridine(34) in tRNA + AH2 + ATP = 2-thiouridine(34) in tRNA + L-cysteinyl-[protein] + A + AMP + diphosphate + H(+)</text>
        <dbReference type="Rhea" id="RHEA:47032"/>
        <dbReference type="Rhea" id="RHEA-COMP:10131"/>
        <dbReference type="Rhea" id="RHEA-COMP:11726"/>
        <dbReference type="Rhea" id="RHEA-COMP:11727"/>
        <dbReference type="Rhea" id="RHEA-COMP:11728"/>
        <dbReference type="ChEBI" id="CHEBI:13193"/>
        <dbReference type="ChEBI" id="CHEBI:15378"/>
        <dbReference type="ChEBI" id="CHEBI:17499"/>
        <dbReference type="ChEBI" id="CHEBI:29950"/>
        <dbReference type="ChEBI" id="CHEBI:30616"/>
        <dbReference type="ChEBI" id="CHEBI:33019"/>
        <dbReference type="ChEBI" id="CHEBI:61963"/>
        <dbReference type="ChEBI" id="CHEBI:65315"/>
        <dbReference type="ChEBI" id="CHEBI:87170"/>
        <dbReference type="ChEBI" id="CHEBI:456215"/>
        <dbReference type="EC" id="2.8.1.13"/>
    </reaction>
</comment>
<evidence type="ECO:0000256" key="7">
    <source>
        <dbReference type="ARBA" id="ARBA00023157"/>
    </source>
</evidence>
<feature type="binding site" evidence="9">
    <location>
        <begin position="9"/>
        <end position="16"/>
    </location>
    <ligand>
        <name>ATP</name>
        <dbReference type="ChEBI" id="CHEBI:30616"/>
    </ligand>
</feature>
<feature type="disulfide bond" description="Alternate" evidence="9">
    <location>
        <begin position="100"/>
        <end position="197"/>
    </location>
</feature>
<evidence type="ECO:0000256" key="5">
    <source>
        <dbReference type="ARBA" id="ARBA00022840"/>
    </source>
</evidence>
<evidence type="ECO:0000256" key="9">
    <source>
        <dbReference type="HAMAP-Rule" id="MF_00144"/>
    </source>
</evidence>
<dbReference type="CDD" id="cd01998">
    <property type="entry name" value="MnmA_TRMU-like"/>
    <property type="match status" value="1"/>
</dbReference>
<dbReference type="NCBIfam" id="TIGR00420">
    <property type="entry name" value="trmU"/>
    <property type="match status" value="1"/>
</dbReference>
<feature type="binding site" evidence="9">
    <location>
        <position position="125"/>
    </location>
    <ligand>
        <name>ATP</name>
        <dbReference type="ChEBI" id="CHEBI:30616"/>
    </ligand>
</feature>
<comment type="subunit">
    <text evidence="9">Interacts with TusE.</text>
</comment>
<keyword evidence="4 9" id="KW-0547">Nucleotide-binding</keyword>
<feature type="site" description="Interaction with tRNA" evidence="9">
    <location>
        <position position="126"/>
    </location>
</feature>
<feature type="active site" description="Nucleophile" evidence="9">
    <location>
        <position position="100"/>
    </location>
</feature>
<sequence length="367" mass="42766">MKKKRVILAMSGGVDSSVSAWLLLKKGYVVEGLFMKNWDEEDFQDHCPSKKDFIDTNSVCKKLGIVLHTVNFSMEYWEKVFKKFIVEYKKGRTPNPDILCNKVIKFNICFNFAFQCLKADYFATGHYADIRKIRNEYCLYRATDKNKDQSYFLYTIQSNTLSKVLFPLANFHKSKIRKIAQKIQLSVANKKDSTGICFIQPKNFHLFLNKYIPFKIGKIITMSGEFLGLHSGYSYYTIGQRKGLKIGGKKNKNMYPWYVVKKNIYLNTITVVQGSRNPYLLSFGFIIKKISWISLNTYIFPIQCEVQIKYRQKPHMCLIIKQNQKKYIQVFFKKPSLFVTTGQSAVFYLHDHCLGGAIIKKNIPYLP</sequence>
<dbReference type="InterPro" id="IPR023382">
    <property type="entry name" value="MnmA-like_central_sf"/>
</dbReference>
<dbReference type="InterPro" id="IPR046884">
    <property type="entry name" value="MnmA-like_central"/>
</dbReference>
<keyword evidence="5 9" id="KW-0067">ATP-binding</keyword>
<dbReference type="FunFam" id="3.40.50.620:FF:000115">
    <property type="entry name" value="tRNA-specific 2-thiouridylase MnmA"/>
    <property type="match status" value="1"/>
</dbReference>
<dbReference type="OrthoDB" id="9800696at2"/>
<comment type="similarity">
    <text evidence="9">Belongs to the MnmA/TRMU family.</text>
</comment>
<dbReference type="InterPro" id="IPR014729">
    <property type="entry name" value="Rossmann-like_a/b/a_fold"/>
</dbReference>
<feature type="region of interest" description="Interaction with tRNA" evidence="9">
    <location>
        <begin position="147"/>
        <end position="149"/>
    </location>
</feature>
<keyword evidence="6 9" id="KW-0694">RNA-binding</keyword>
<keyword evidence="1 9" id="KW-0820">tRNA-binding</keyword>
<proteinExistence type="inferred from homology"/>
<name>A0A3B1E7U1_9GAMM</name>
<keyword evidence="9" id="KW-0963">Cytoplasm</keyword>
<dbReference type="PANTHER" id="PTHR11933">
    <property type="entry name" value="TRNA 5-METHYLAMINOMETHYL-2-THIOURIDYLATE -METHYLTRANSFERASE"/>
    <property type="match status" value="1"/>
</dbReference>
<feature type="region of interest" description="Interaction with target base in tRNA" evidence="9">
    <location>
        <begin position="95"/>
        <end position="97"/>
    </location>
</feature>
<dbReference type="Gene3D" id="2.40.30.10">
    <property type="entry name" value="Translation factors"/>
    <property type="match status" value="1"/>
</dbReference>
<dbReference type="Pfam" id="PF20258">
    <property type="entry name" value="tRNA_Me_trans_C"/>
    <property type="match status" value="1"/>
</dbReference>
<dbReference type="GO" id="GO:0103016">
    <property type="term" value="F:tRNA-uridine 2-sulfurtransferase activity"/>
    <property type="evidence" value="ECO:0007669"/>
    <property type="project" value="UniProtKB-EC"/>
</dbReference>
<organism evidence="12 13">
    <name type="scientific">Buchnera aphidicola</name>
    <name type="common">Cinara strobi</name>
    <dbReference type="NCBI Taxonomy" id="1921549"/>
    <lineage>
        <taxon>Bacteria</taxon>
        <taxon>Pseudomonadati</taxon>
        <taxon>Pseudomonadota</taxon>
        <taxon>Gammaproteobacteria</taxon>
        <taxon>Enterobacterales</taxon>
        <taxon>Erwiniaceae</taxon>
        <taxon>Buchnera</taxon>
    </lineage>
</organism>
<comment type="subcellular location">
    <subcellularLocation>
        <location evidence="9">Cytoplasm</location>
    </subcellularLocation>
</comment>
<evidence type="ECO:0000256" key="6">
    <source>
        <dbReference type="ARBA" id="ARBA00022884"/>
    </source>
</evidence>
<dbReference type="SUPFAM" id="SSF52402">
    <property type="entry name" value="Adenine nucleotide alpha hydrolases-like"/>
    <property type="match status" value="1"/>
</dbReference>
<dbReference type="Proteomes" id="UP000271849">
    <property type="component" value="Chromosome"/>
</dbReference>
<reference evidence="13" key="1">
    <citation type="submission" date="2018-09" db="EMBL/GenBank/DDBJ databases">
        <authorList>
            <person name="Manzano-Marin A."/>
            <person name="Manzano-Marin A."/>
        </authorList>
    </citation>
    <scope>NUCLEOTIDE SEQUENCE [LARGE SCALE GENOMIC DNA]</scope>
    <source>
        <strain evidence="13">BuCistrobi</strain>
    </source>
</reference>
<evidence type="ECO:0000259" key="11">
    <source>
        <dbReference type="Pfam" id="PF20259"/>
    </source>
</evidence>
<dbReference type="HAMAP" id="MF_00144">
    <property type="entry name" value="tRNA_thiouridyl_MnmA"/>
    <property type="match status" value="1"/>
</dbReference>
<dbReference type="PANTHER" id="PTHR11933:SF5">
    <property type="entry name" value="MITOCHONDRIAL TRNA-SPECIFIC 2-THIOURIDYLASE 1"/>
    <property type="match status" value="1"/>
</dbReference>
<dbReference type="FunFam" id="2.30.30.280:FF:000001">
    <property type="entry name" value="tRNA-specific 2-thiouridylase MnmA"/>
    <property type="match status" value="1"/>
</dbReference>
<evidence type="ECO:0000259" key="10">
    <source>
        <dbReference type="Pfam" id="PF20258"/>
    </source>
</evidence>
<dbReference type="InterPro" id="IPR004506">
    <property type="entry name" value="MnmA-like"/>
</dbReference>
<dbReference type="STRING" id="1921549.GCA_900128825_00173"/>
<evidence type="ECO:0000313" key="12">
    <source>
        <dbReference type="EMBL" id="VAX76497.1"/>
    </source>
</evidence>
<dbReference type="Gene3D" id="2.30.30.280">
    <property type="entry name" value="Adenine nucleotide alpha hydrolases-like domains"/>
    <property type="match status" value="1"/>
</dbReference>
<keyword evidence="2 9" id="KW-0808">Transferase</keyword>
<dbReference type="InterPro" id="IPR046885">
    <property type="entry name" value="MnmA-like_C"/>
</dbReference>
<dbReference type="Pfam" id="PF03054">
    <property type="entry name" value="tRNA_Me_trans"/>
    <property type="match status" value="1"/>
</dbReference>
<feature type="domain" description="tRNA-specific 2-thiouridylase MnmA-like C-terminal" evidence="10">
    <location>
        <begin position="284"/>
        <end position="359"/>
    </location>
</feature>
<evidence type="ECO:0000256" key="2">
    <source>
        <dbReference type="ARBA" id="ARBA00022679"/>
    </source>
</evidence>
<dbReference type="GO" id="GO:0005737">
    <property type="term" value="C:cytoplasm"/>
    <property type="evidence" value="ECO:0007669"/>
    <property type="project" value="UniProtKB-SubCell"/>
</dbReference>
<evidence type="ECO:0000256" key="4">
    <source>
        <dbReference type="ARBA" id="ARBA00022741"/>
    </source>
</evidence>
<evidence type="ECO:0000256" key="1">
    <source>
        <dbReference type="ARBA" id="ARBA00022555"/>
    </source>
</evidence>
<dbReference type="EMBL" id="LR025085">
    <property type="protein sequence ID" value="VAX76497.1"/>
    <property type="molecule type" value="Genomic_DNA"/>
</dbReference>
<dbReference type="RefSeq" id="WP_158349054.1">
    <property type="nucleotide sequence ID" value="NZ_LR025085.1"/>
</dbReference>
<protein>
    <recommendedName>
        <fullName evidence="9">tRNA-specific 2-thiouridylase MnmA</fullName>
        <ecNumber evidence="9">2.8.1.13</ecNumber>
    </recommendedName>
</protein>
<feature type="region of interest" description="Interaction with tRNA" evidence="9">
    <location>
        <begin position="309"/>
        <end position="310"/>
    </location>
</feature>
<evidence type="ECO:0000256" key="3">
    <source>
        <dbReference type="ARBA" id="ARBA00022694"/>
    </source>
</evidence>
<feature type="site" description="Interaction with tRNA" evidence="9">
    <location>
        <position position="343"/>
    </location>
</feature>
<dbReference type="EC" id="2.8.1.13" evidence="9"/>
<feature type="active site" description="Cysteine persulfide intermediate" evidence="9">
    <location>
        <position position="197"/>
    </location>
</feature>
<evidence type="ECO:0000313" key="13">
    <source>
        <dbReference type="Proteomes" id="UP000271849"/>
    </source>
</evidence>
<dbReference type="GO" id="GO:0002143">
    <property type="term" value="P:tRNA wobble position uridine thiolation"/>
    <property type="evidence" value="ECO:0007669"/>
    <property type="project" value="TreeGrafter"/>
</dbReference>
<comment type="function">
    <text evidence="9">Catalyzes the 2-thiolation of uridine at the wobble position (U34) of tRNA(Lys), tRNA(Glu) and tRNA(Gln), leading to the formation of s(2)U34, the first step of tRNA-mnm(5)s(2)U34 synthesis. Sulfur is provided by IscS, via a sulfur-relay system. Binds ATP and its substrate tRNAs.</text>
</comment>
<dbReference type="GO" id="GO:0005524">
    <property type="term" value="F:ATP binding"/>
    <property type="evidence" value="ECO:0007669"/>
    <property type="project" value="UniProtKB-KW"/>
</dbReference>
<evidence type="ECO:0000256" key="8">
    <source>
        <dbReference type="ARBA" id="ARBA00051542"/>
    </source>
</evidence>
<feature type="domain" description="tRNA-specific 2-thiouridylase MnmA-like central" evidence="11">
    <location>
        <begin position="207"/>
        <end position="273"/>
    </location>
</feature>
<keyword evidence="7 9" id="KW-1015">Disulfide bond</keyword>
<accession>A0A3B1E7U1</accession>
<dbReference type="Pfam" id="PF20259">
    <property type="entry name" value="tRNA_Me_trans_M"/>
    <property type="match status" value="1"/>
</dbReference>
<dbReference type="NCBIfam" id="NF001138">
    <property type="entry name" value="PRK00143.1"/>
    <property type="match status" value="1"/>
</dbReference>
<dbReference type="GO" id="GO:0000049">
    <property type="term" value="F:tRNA binding"/>
    <property type="evidence" value="ECO:0007669"/>
    <property type="project" value="UniProtKB-KW"/>
</dbReference>
<feature type="binding site" evidence="9">
    <location>
        <position position="35"/>
    </location>
    <ligand>
        <name>ATP</name>
        <dbReference type="ChEBI" id="CHEBI:30616"/>
    </ligand>
</feature>